<evidence type="ECO:0000313" key="5">
    <source>
        <dbReference type="Proteomes" id="UP000661715"/>
    </source>
</evidence>
<accession>A0ABR7USR6</accession>
<protein>
    <recommendedName>
        <fullName evidence="6">Por secretion system C-terminal sorting domain-containing protein</fullName>
    </recommendedName>
</protein>
<reference evidence="4 5" key="1">
    <citation type="journal article" date="2020" name="Microbiol. Res.">
        <title>Flavobacterium pokkalii sp. nov., a novel plant growth promoting native rhizobacteria isolated from pokkali rice grown in coastal saline affected agricultural regions of southern India, Kerala.</title>
        <authorList>
            <person name="Menon R.R."/>
            <person name="Kumari S."/>
            <person name="Viver T."/>
            <person name="Rameshkumar N."/>
        </authorList>
    </citation>
    <scope>NUCLEOTIDE SEQUENCE [LARGE SCALE GENOMIC DNA]</scope>
    <source>
        <strain evidence="4 5">L1I52</strain>
    </source>
</reference>
<dbReference type="InterPro" id="IPR026444">
    <property type="entry name" value="Secre_tail"/>
</dbReference>
<dbReference type="NCBIfam" id="TIGR04183">
    <property type="entry name" value="Por_Secre_tail"/>
    <property type="match status" value="1"/>
</dbReference>
<gene>
    <name evidence="4" type="ORF">B6A10_12265</name>
</gene>
<dbReference type="InterPro" id="IPR041286">
    <property type="entry name" value="MBG_2"/>
</dbReference>
<proteinExistence type="predicted"/>
<organism evidence="4 5">
    <name type="scientific">Flavobacterium pokkalii</name>
    <dbReference type="NCBI Taxonomy" id="1940408"/>
    <lineage>
        <taxon>Bacteria</taxon>
        <taxon>Pseudomonadati</taxon>
        <taxon>Bacteroidota</taxon>
        <taxon>Flavobacteriia</taxon>
        <taxon>Flavobacteriales</taxon>
        <taxon>Flavobacteriaceae</taxon>
        <taxon>Flavobacterium</taxon>
    </lineage>
</organism>
<feature type="domain" description="MBG" evidence="2">
    <location>
        <begin position="39"/>
        <end position="108"/>
    </location>
</feature>
<dbReference type="RefSeq" id="WP_188221099.1">
    <property type="nucleotide sequence ID" value="NZ_NASZ01000020.1"/>
</dbReference>
<feature type="non-terminal residue" evidence="4">
    <location>
        <position position="1"/>
    </location>
</feature>
<sequence>DAGESVGTYAITQGNVALNSNYTLTYVGADLTIIKKSASVTPNAASKYCGQTDPIFTGVITGFLEADGVTAIYSRTSGEAADIYTISATLSPSSALSNYDITYNTADFKIEGITSVDASASSSPVALGSVAKLSATIVPPVAGVTVKFYVDPGNGNVQIYPVQTVNGQAEVLVPNLVVGLYKVIAIAGSDCAKSTEAYMPVFDPNGSFVTGGGWIMSPAGAYSNNPLLTGKANFGFNAKYKKGNNQVDGNTEFQFKAGDLNFKSTLHESGSLVISGKKATYRGDGTINGVPGYKFTLVAIDGDYNGGTAPDQFRIKIWGANGVIYDNGLAADENSDVSTVLGGGSIVIQEVKKKGTAKIVGGEKIISTGTFQVENSTEPSPFNVIAYPNPTASVFTIEIAANSTENIQLVVYDSAGKLLKVIDKKAGESISFGEDLPRGTYIAKITQGTVVKTINLVKE</sequence>
<dbReference type="EMBL" id="NASZ01000020">
    <property type="protein sequence ID" value="MBD0725956.1"/>
    <property type="molecule type" value="Genomic_DNA"/>
</dbReference>
<keyword evidence="1" id="KW-0732">Signal</keyword>
<evidence type="ECO:0000259" key="3">
    <source>
        <dbReference type="Pfam" id="PF18962"/>
    </source>
</evidence>
<comment type="caution">
    <text evidence="4">The sequence shown here is derived from an EMBL/GenBank/DDBJ whole genome shotgun (WGS) entry which is preliminary data.</text>
</comment>
<evidence type="ECO:0000259" key="2">
    <source>
        <dbReference type="Pfam" id="PF18676"/>
    </source>
</evidence>
<evidence type="ECO:0000313" key="4">
    <source>
        <dbReference type="EMBL" id="MBD0725956.1"/>
    </source>
</evidence>
<evidence type="ECO:0008006" key="6">
    <source>
        <dbReference type="Google" id="ProtNLM"/>
    </source>
</evidence>
<name>A0ABR7USR6_9FLAO</name>
<feature type="domain" description="Secretion system C-terminal sorting" evidence="3">
    <location>
        <begin position="387"/>
        <end position="450"/>
    </location>
</feature>
<dbReference type="Proteomes" id="UP000661715">
    <property type="component" value="Unassembled WGS sequence"/>
</dbReference>
<feature type="domain" description="MBG" evidence="2">
    <location>
        <begin position="2"/>
        <end position="32"/>
    </location>
</feature>
<dbReference type="Pfam" id="PF18676">
    <property type="entry name" value="MBG_2"/>
    <property type="match status" value="2"/>
</dbReference>
<keyword evidence="5" id="KW-1185">Reference proteome</keyword>
<dbReference type="Pfam" id="PF18962">
    <property type="entry name" value="Por_Secre_tail"/>
    <property type="match status" value="1"/>
</dbReference>
<evidence type="ECO:0000256" key="1">
    <source>
        <dbReference type="ARBA" id="ARBA00022729"/>
    </source>
</evidence>